<feature type="region of interest" description="Disordered" evidence="1">
    <location>
        <begin position="185"/>
        <end position="215"/>
    </location>
</feature>
<feature type="compositionally biased region" description="Basic and acidic residues" evidence="1">
    <location>
        <begin position="355"/>
        <end position="367"/>
    </location>
</feature>
<feature type="compositionally biased region" description="Low complexity" evidence="1">
    <location>
        <begin position="840"/>
        <end position="849"/>
    </location>
</feature>
<dbReference type="PROSITE" id="PS50896">
    <property type="entry name" value="LISH"/>
    <property type="match status" value="1"/>
</dbReference>
<feature type="compositionally biased region" description="Basic and acidic residues" evidence="1">
    <location>
        <begin position="406"/>
        <end position="416"/>
    </location>
</feature>
<name>A0AAV5UTY0_9BILA</name>
<feature type="compositionally biased region" description="Acidic residues" evidence="1">
    <location>
        <begin position="900"/>
        <end position="909"/>
    </location>
</feature>
<dbReference type="Proteomes" id="UP001432322">
    <property type="component" value="Unassembled WGS sequence"/>
</dbReference>
<evidence type="ECO:0008006" key="4">
    <source>
        <dbReference type="Google" id="ProtNLM"/>
    </source>
</evidence>
<feature type="compositionally biased region" description="Basic and acidic residues" evidence="1">
    <location>
        <begin position="552"/>
        <end position="569"/>
    </location>
</feature>
<feature type="compositionally biased region" description="Low complexity" evidence="1">
    <location>
        <begin position="473"/>
        <end position="488"/>
    </location>
</feature>
<feature type="compositionally biased region" description="Basic and acidic residues" evidence="1">
    <location>
        <begin position="591"/>
        <end position="619"/>
    </location>
</feature>
<feature type="compositionally biased region" description="Polar residues" evidence="1">
    <location>
        <begin position="418"/>
        <end position="445"/>
    </location>
</feature>
<evidence type="ECO:0000256" key="1">
    <source>
        <dbReference type="SAM" id="MobiDB-lite"/>
    </source>
</evidence>
<feature type="compositionally biased region" description="Basic and acidic residues" evidence="1">
    <location>
        <begin position="857"/>
        <end position="871"/>
    </location>
</feature>
<feature type="compositionally biased region" description="Basic and acidic residues" evidence="1">
    <location>
        <begin position="910"/>
        <end position="928"/>
    </location>
</feature>
<dbReference type="AlphaFoldDB" id="A0AAV5UTY0"/>
<feature type="compositionally biased region" description="Pro residues" evidence="1">
    <location>
        <begin position="368"/>
        <end position="390"/>
    </location>
</feature>
<feature type="compositionally biased region" description="Basic and acidic residues" evidence="1">
    <location>
        <begin position="520"/>
        <end position="533"/>
    </location>
</feature>
<gene>
    <name evidence="2" type="ORF">PFISCL1PPCAC_1984</name>
</gene>
<dbReference type="InterPro" id="IPR006594">
    <property type="entry name" value="LisH"/>
</dbReference>
<evidence type="ECO:0000313" key="2">
    <source>
        <dbReference type="EMBL" id="GMT10687.1"/>
    </source>
</evidence>
<sequence length="936" mass="108339">MKTMLSRSQYQEDRMSGIIDSLIFGYLQRKQYSKTLSSFFSESPHLTKDATTVPNAPNQIILNVNCFLHDKNLEQIIEAFHNYGRFDIPPTLLELGKRLRELTNEFSSELAYGCHTYSSNEQNLYGRKIRMRSQHQTRQTIPVDQMSFSGQINIDKPTIYCTEQIPPLAETANVDPAVLQYSQPTESVERGAEETVSTEHFHHSRRKATQPLKQSKRVAEQLAFLSNEKIHDKDNSFNGLPIEAMLGIDNMDDILKEMVDNETLFQTLENTEREEAMEAEQNSRDSMGGPSMDFSLDIPMHEETPSSLESPLTRQSFLPPPSTPFFNLPQATVLTASQPLLHKLQIPLMAANTQRESRERRDSRHENPPAPPPTSLPSTSLPPPSAPLPAPLMSLGEPQQRNMMADSERKHSRVNEVPESSSRNGSFSSLPKSRLADSSPTHTPSQLPPVTVGPQLGTIPKLSSLGRIPKKGQPPSSSQPLDSSPSLPTKTTTMQVPVNAPPKAVEPIRISRGKIAPTNDGRRDSVDSQDTMRAESMGESDCGMTESEDNESVFKTDRGRDKSRDHDATPKSQHKGTWDELFDDAPATVDESNKEKKKREAQERENKRRLEMKEMEKKKEREKRRKKDDERRPDRTREERDRHDKRSTDDRRRESRGDEKDEREREKEREERMKEREREEKQKKIEMKRKEQEDQKKIIETALKRQNEIEERARQKKKEEDDRKRELKEREDERRREKEREEEKKRETKEKKEEEEKMKKERENKAKEERRNELERRRRKEMQMKKQNERFIPLSDSPLDKIAAEMDGKEIRKENEHETATPASSRVMEISSGMERHRSSSMMGSLHSSKTGIYLEKAQRLRDSNEKEKGITPEVSRQTRRPIRIQMAPVKRPPPPAITSDEEEEEGEGETEKTPSHKKGRLEDKRIDNVLNKLYR</sequence>
<reference evidence="2" key="1">
    <citation type="submission" date="2023-10" db="EMBL/GenBank/DDBJ databases">
        <title>Genome assembly of Pristionchus species.</title>
        <authorList>
            <person name="Yoshida K."/>
            <person name="Sommer R.J."/>
        </authorList>
    </citation>
    <scope>NUCLEOTIDE SEQUENCE</scope>
    <source>
        <strain evidence="2">RS5133</strain>
    </source>
</reference>
<evidence type="ECO:0000313" key="3">
    <source>
        <dbReference type="Proteomes" id="UP001432322"/>
    </source>
</evidence>
<feature type="region of interest" description="Disordered" evidence="1">
    <location>
        <begin position="352"/>
        <end position="936"/>
    </location>
</feature>
<protein>
    <recommendedName>
        <fullName evidence="4">LisH domain-containing protein</fullName>
    </recommendedName>
</protein>
<feature type="compositionally biased region" description="Polar residues" evidence="1">
    <location>
        <begin position="305"/>
        <end position="316"/>
    </location>
</feature>
<proteinExistence type="predicted"/>
<feature type="compositionally biased region" description="Basic and acidic residues" evidence="1">
    <location>
        <begin position="627"/>
        <end position="789"/>
    </location>
</feature>
<dbReference type="EMBL" id="BTSY01000001">
    <property type="protein sequence ID" value="GMT10687.1"/>
    <property type="molecule type" value="Genomic_DNA"/>
</dbReference>
<accession>A0AAV5UTY0</accession>
<keyword evidence="3" id="KW-1185">Reference proteome</keyword>
<comment type="caution">
    <text evidence="2">The sequence shown here is derived from an EMBL/GenBank/DDBJ whole genome shotgun (WGS) entry which is preliminary data.</text>
</comment>
<organism evidence="2 3">
    <name type="scientific">Pristionchus fissidentatus</name>
    <dbReference type="NCBI Taxonomy" id="1538716"/>
    <lineage>
        <taxon>Eukaryota</taxon>
        <taxon>Metazoa</taxon>
        <taxon>Ecdysozoa</taxon>
        <taxon>Nematoda</taxon>
        <taxon>Chromadorea</taxon>
        <taxon>Rhabditida</taxon>
        <taxon>Rhabditina</taxon>
        <taxon>Diplogasteromorpha</taxon>
        <taxon>Diplogasteroidea</taxon>
        <taxon>Neodiplogasteridae</taxon>
        <taxon>Pristionchus</taxon>
    </lineage>
</organism>
<feature type="region of interest" description="Disordered" evidence="1">
    <location>
        <begin position="273"/>
        <end position="323"/>
    </location>
</feature>
<feature type="compositionally biased region" description="Basic and acidic residues" evidence="1">
    <location>
        <begin position="187"/>
        <end position="201"/>
    </location>
</feature>
<feature type="compositionally biased region" description="Basic and acidic residues" evidence="1">
    <location>
        <begin position="798"/>
        <end position="819"/>
    </location>
</feature>